<dbReference type="AlphaFoldDB" id="A0A318JM45"/>
<dbReference type="RefSeq" id="WP_040743126.1">
    <property type="nucleotide sequence ID" value="NZ_QJKF01000027.1"/>
</dbReference>
<dbReference type="EMBL" id="QJKF01000027">
    <property type="protein sequence ID" value="PXX53426.1"/>
    <property type="molecule type" value="Genomic_DNA"/>
</dbReference>
<evidence type="ECO:0000313" key="1">
    <source>
        <dbReference type="EMBL" id="PXX53426.1"/>
    </source>
</evidence>
<comment type="caution">
    <text evidence="1">The sequence shown here is derived from an EMBL/GenBank/DDBJ whole genome shotgun (WGS) entry which is preliminary data.</text>
</comment>
<dbReference type="Proteomes" id="UP000247569">
    <property type="component" value="Unassembled WGS sequence"/>
</dbReference>
<evidence type="ECO:0000313" key="2">
    <source>
        <dbReference type="Proteomes" id="UP000247569"/>
    </source>
</evidence>
<keyword evidence="2" id="KW-1185">Reference proteome</keyword>
<organism evidence="1 2">
    <name type="scientific">Nocardia tenerifensis</name>
    <dbReference type="NCBI Taxonomy" id="228006"/>
    <lineage>
        <taxon>Bacteria</taxon>
        <taxon>Bacillati</taxon>
        <taxon>Actinomycetota</taxon>
        <taxon>Actinomycetes</taxon>
        <taxon>Mycobacteriales</taxon>
        <taxon>Nocardiaceae</taxon>
        <taxon>Nocardia</taxon>
    </lineage>
</organism>
<reference evidence="1 2" key="1">
    <citation type="submission" date="2018-05" db="EMBL/GenBank/DDBJ databases">
        <title>Genomic Encyclopedia of Type Strains, Phase IV (KMG-IV): sequencing the most valuable type-strain genomes for metagenomic binning, comparative biology and taxonomic classification.</title>
        <authorList>
            <person name="Goeker M."/>
        </authorList>
    </citation>
    <scope>NUCLEOTIDE SEQUENCE [LARGE SCALE GENOMIC DNA]</scope>
    <source>
        <strain evidence="1 2">DSM 44704</strain>
    </source>
</reference>
<protein>
    <submittedName>
        <fullName evidence="1">Uncharacterized protein</fullName>
    </submittedName>
</protein>
<proteinExistence type="predicted"/>
<gene>
    <name evidence="1" type="ORF">DFR70_12737</name>
</gene>
<sequence>MAVFTVIGTLTKANKLTLAGVVRGAVPIDTLTGAQSDARPWWQLVTAAGAAEAEVAARYLHANGMLPRSVAAQDLSLAMVVLDSLTEQHPVMAIRRDPDTGEVLVYFVLTADAEPRRYSSEDEVLVAPQS</sequence>
<name>A0A318JM45_9NOCA</name>
<accession>A0A318JM45</accession>